<dbReference type="PROSITE" id="PS50041">
    <property type="entry name" value="C_TYPE_LECTIN_2"/>
    <property type="match status" value="1"/>
</dbReference>
<dbReference type="Pfam" id="PF00024">
    <property type="entry name" value="PAN_1"/>
    <property type="match status" value="1"/>
</dbReference>
<feature type="non-terminal residue" evidence="1">
    <location>
        <position position="1"/>
    </location>
</feature>
<dbReference type="InterPro" id="IPR016186">
    <property type="entry name" value="C-type_lectin-like/link_sf"/>
</dbReference>
<accession>A0A7R8ZJQ2</accession>
<dbReference type="Pfam" id="PF00059">
    <property type="entry name" value="Lectin_C"/>
    <property type="match status" value="1"/>
</dbReference>
<dbReference type="PANTHER" id="PTHR22803">
    <property type="entry name" value="MANNOSE, PHOSPHOLIPASE, LECTIN RECEPTOR RELATED"/>
    <property type="match status" value="1"/>
</dbReference>
<organism evidence="1">
    <name type="scientific">Cyprideis torosa</name>
    <dbReference type="NCBI Taxonomy" id="163714"/>
    <lineage>
        <taxon>Eukaryota</taxon>
        <taxon>Metazoa</taxon>
        <taxon>Ecdysozoa</taxon>
        <taxon>Arthropoda</taxon>
        <taxon>Crustacea</taxon>
        <taxon>Oligostraca</taxon>
        <taxon>Ostracoda</taxon>
        <taxon>Podocopa</taxon>
        <taxon>Podocopida</taxon>
        <taxon>Cytherocopina</taxon>
        <taxon>Cytheroidea</taxon>
        <taxon>Cytherideidae</taxon>
        <taxon>Cyprideis</taxon>
    </lineage>
</organism>
<dbReference type="EMBL" id="OB660295">
    <property type="protein sequence ID" value="CAD7224033.1"/>
    <property type="molecule type" value="Genomic_DNA"/>
</dbReference>
<dbReference type="InterPro" id="IPR050111">
    <property type="entry name" value="C-type_lectin/snaclec_domain"/>
</dbReference>
<reference evidence="1" key="1">
    <citation type="submission" date="2020-11" db="EMBL/GenBank/DDBJ databases">
        <authorList>
            <person name="Tran Van P."/>
        </authorList>
    </citation>
    <scope>NUCLEOTIDE SEQUENCE</scope>
</reference>
<dbReference type="SMART" id="SM00034">
    <property type="entry name" value="CLECT"/>
    <property type="match status" value="1"/>
</dbReference>
<dbReference type="InterPro" id="IPR016187">
    <property type="entry name" value="CTDL_fold"/>
</dbReference>
<protein>
    <submittedName>
        <fullName evidence="1">Uncharacterized protein</fullName>
    </submittedName>
</protein>
<dbReference type="Gene3D" id="3.10.100.10">
    <property type="entry name" value="Mannose-Binding Protein A, subunit A"/>
    <property type="match status" value="1"/>
</dbReference>
<sequence length="281" mass="30919">MAMRTFEVLLLSVLMLPLLAEASVQDPFFEISDVTCVSDPIKTAVQLPTNLQCAMHCLKTAGTDYNTCNGFSFDGATSSCLLCNDGANMDDRPDLEASPGSSVFARRFKTRCPPEWKFNLANGHCYGYQNDTKKTWGDAEDACVAFGNGTHLISIGDQEELNFLINITTKEVWIGATENGHWGTWIFTDGTPMTFTNWGNNQPDSDNKTGRKDEGRVDHCNKVQLSLLWWLAHAHVLKEVSPQQSAADTADHEAGKEQSSSVFFVSCDANDLHALQPASQN</sequence>
<dbReference type="InterPro" id="IPR001304">
    <property type="entry name" value="C-type_lectin-like"/>
</dbReference>
<gene>
    <name evidence="1" type="ORF">CTOB1V02_LOCUS2003</name>
</gene>
<name>A0A7R8ZJQ2_9CRUS</name>
<evidence type="ECO:0000313" key="1">
    <source>
        <dbReference type="EMBL" id="CAD7224033.1"/>
    </source>
</evidence>
<dbReference type="OrthoDB" id="6337382at2759"/>
<dbReference type="SUPFAM" id="SSF56436">
    <property type="entry name" value="C-type lectin-like"/>
    <property type="match status" value="1"/>
</dbReference>
<dbReference type="AlphaFoldDB" id="A0A7R8ZJQ2"/>
<proteinExistence type="predicted"/>
<dbReference type="PROSITE" id="PS50948">
    <property type="entry name" value="PAN"/>
    <property type="match status" value="1"/>
</dbReference>
<dbReference type="InterPro" id="IPR003609">
    <property type="entry name" value="Pan_app"/>
</dbReference>